<dbReference type="InterPro" id="IPR042172">
    <property type="entry name" value="Adenosylhomocyst_ase-like_sf"/>
</dbReference>
<evidence type="ECO:0000256" key="2">
    <source>
        <dbReference type="ARBA" id="ARBA00007122"/>
    </source>
</evidence>
<dbReference type="InterPro" id="IPR000043">
    <property type="entry name" value="Adenosylhomocysteinase-like"/>
</dbReference>
<reference evidence="7" key="1">
    <citation type="journal article" date="2019" name="Int. J. Syst. Evol. Microbiol.">
        <title>The Global Catalogue of Microorganisms (GCM) 10K type strain sequencing project: providing services to taxonomists for standard genome sequencing and annotation.</title>
        <authorList>
            <consortium name="The Broad Institute Genomics Platform"/>
            <consortium name="The Broad Institute Genome Sequencing Center for Infectious Disease"/>
            <person name="Wu L."/>
            <person name="Ma J."/>
        </authorList>
    </citation>
    <scope>NUCLEOTIDE SEQUENCE [LARGE SCALE GENOMIC DNA]</scope>
    <source>
        <strain evidence="7">JCM 10083</strain>
    </source>
</reference>
<dbReference type="SMART" id="SM00997">
    <property type="entry name" value="AdoHcyase_NAD"/>
    <property type="match status" value="1"/>
</dbReference>
<dbReference type="SUPFAM" id="SSF52283">
    <property type="entry name" value="Formate/glycerate dehydrogenase catalytic domain-like"/>
    <property type="match status" value="1"/>
</dbReference>
<accession>A0ABW2SXD1</accession>
<dbReference type="Gene3D" id="3.40.50.1480">
    <property type="entry name" value="Adenosylhomocysteinase-like"/>
    <property type="match status" value="1"/>
</dbReference>
<gene>
    <name evidence="6" type="ORF">ACFQVD_12780</name>
</gene>
<name>A0ABW2SXD1_9ACTN</name>
<comment type="caution">
    <text evidence="6">The sequence shown here is derived from an EMBL/GenBank/DDBJ whole genome shotgun (WGS) entry which is preliminary data.</text>
</comment>
<sequence>MVRVIPPGRVASLDFRGEPTDLPEAFAAVIEAVAKLVDVVDVTGDAFDTRVRARPGGVVRLLADVPAQSKAFSAGTLVVTMVLEETTGWSLEEMKAILGAVRRVPFTATEMGVLRAQMPLTGELPLFAPPGCLSQVAPVLTVHHMTDFLVLVEAVRAMGVPAQAITVLDKGYPYRHTARVDTHLTRQGVTVWPWERAADALDDHACRAAQLGRKGLLVDDGGYTLPVLLADRPGLLPDFVGLVEQTMSGITKLEPWQGRLPLPVFSVAESTMKATVESYGVADAAIRNVLRLLPEEKLEGQPALVVGWGRIGEQVAEVLRSRRMRVAVHDQQLVRLVAAHERGFVTGRCLSALLSEHRPVLVVGSTGRTCLRGEHAAAIRGDCHLVSTTSRDREFAVAELAGEAVHVSDDGLLGLGLRLRSGARVTIVGDGYPVNFHHAESLPNSYSDVILASLLVGAATLAAPGHGFAPGHNVAASNRVLESCGLLERYYARFGPKAVR</sequence>
<evidence type="ECO:0000259" key="5">
    <source>
        <dbReference type="SMART" id="SM00997"/>
    </source>
</evidence>
<evidence type="ECO:0000256" key="3">
    <source>
        <dbReference type="ARBA" id="ARBA00022563"/>
    </source>
</evidence>
<dbReference type="PANTHER" id="PTHR23420:SF0">
    <property type="entry name" value="ADENOSYLHOMOCYSTEINASE"/>
    <property type="match status" value="1"/>
</dbReference>
<evidence type="ECO:0000313" key="6">
    <source>
        <dbReference type="EMBL" id="MFC7600970.1"/>
    </source>
</evidence>
<dbReference type="InterPro" id="IPR015878">
    <property type="entry name" value="Ado_hCys_hydrolase_NAD-bd"/>
</dbReference>
<proteinExistence type="inferred from homology"/>
<dbReference type="SUPFAM" id="SSF51735">
    <property type="entry name" value="NAD(P)-binding Rossmann-fold domains"/>
    <property type="match status" value="1"/>
</dbReference>
<dbReference type="EMBL" id="JBHTEE010000001">
    <property type="protein sequence ID" value="MFC7600970.1"/>
    <property type="molecule type" value="Genomic_DNA"/>
</dbReference>
<protein>
    <recommendedName>
        <fullName evidence="5">S-adenosyl-L-homocysteine hydrolase NAD binding domain-containing protein</fullName>
    </recommendedName>
</protein>
<dbReference type="Proteomes" id="UP001596514">
    <property type="component" value="Unassembled WGS sequence"/>
</dbReference>
<dbReference type="RefSeq" id="WP_343961053.1">
    <property type="nucleotide sequence ID" value="NZ_BAAAGK010000002.1"/>
</dbReference>
<keyword evidence="3" id="KW-0554">One-carbon metabolism</keyword>
<comment type="similarity">
    <text evidence="2">Belongs to the adenosylhomocysteinase family.</text>
</comment>
<comment type="cofactor">
    <cofactor evidence="1">
        <name>NAD(+)</name>
        <dbReference type="ChEBI" id="CHEBI:57540"/>
    </cofactor>
</comment>
<dbReference type="InterPro" id="IPR036291">
    <property type="entry name" value="NAD(P)-bd_dom_sf"/>
</dbReference>
<keyword evidence="7" id="KW-1185">Reference proteome</keyword>
<organism evidence="6 7">
    <name type="scientific">Streptosporangium amethystogenes subsp. fukuiense</name>
    <dbReference type="NCBI Taxonomy" id="698418"/>
    <lineage>
        <taxon>Bacteria</taxon>
        <taxon>Bacillati</taxon>
        <taxon>Actinomycetota</taxon>
        <taxon>Actinomycetes</taxon>
        <taxon>Streptosporangiales</taxon>
        <taxon>Streptosporangiaceae</taxon>
        <taxon>Streptosporangium</taxon>
    </lineage>
</organism>
<keyword evidence="4" id="KW-0520">NAD</keyword>
<dbReference type="PANTHER" id="PTHR23420">
    <property type="entry name" value="ADENOSYLHOMOCYSTEINASE"/>
    <property type="match status" value="1"/>
</dbReference>
<evidence type="ECO:0000256" key="1">
    <source>
        <dbReference type="ARBA" id="ARBA00001911"/>
    </source>
</evidence>
<evidence type="ECO:0000313" key="7">
    <source>
        <dbReference type="Proteomes" id="UP001596514"/>
    </source>
</evidence>
<evidence type="ECO:0000256" key="4">
    <source>
        <dbReference type="ARBA" id="ARBA00023027"/>
    </source>
</evidence>
<feature type="domain" description="S-adenosyl-L-homocysteine hydrolase NAD binding" evidence="5">
    <location>
        <begin position="277"/>
        <end position="441"/>
    </location>
</feature>